<organism evidence="2 3">
    <name type="scientific">Oryza meyeriana var. granulata</name>
    <dbReference type="NCBI Taxonomy" id="110450"/>
    <lineage>
        <taxon>Eukaryota</taxon>
        <taxon>Viridiplantae</taxon>
        <taxon>Streptophyta</taxon>
        <taxon>Embryophyta</taxon>
        <taxon>Tracheophyta</taxon>
        <taxon>Spermatophyta</taxon>
        <taxon>Magnoliopsida</taxon>
        <taxon>Liliopsida</taxon>
        <taxon>Poales</taxon>
        <taxon>Poaceae</taxon>
        <taxon>BOP clade</taxon>
        <taxon>Oryzoideae</taxon>
        <taxon>Oryzeae</taxon>
        <taxon>Oryzinae</taxon>
        <taxon>Oryza</taxon>
        <taxon>Oryza meyeriana</taxon>
    </lineage>
</organism>
<protein>
    <submittedName>
        <fullName evidence="2">Uncharacterized protein</fullName>
    </submittedName>
</protein>
<sequence length="171" mass="18532">MAAAAVASHRSLPVAEPEAAFHRTPSRLEPKASLWRRYSAKALPGGKASPRLKGTTQRGREREVKAAATSLLFPVLCSMSSPSFSPLALVSVLFFSPLFQIQSELGEELSSVPDPVRVRGGAPDWEEGAQREGHWIQAKSGEKEPHTERRTSMRQKQTKETSEEGGGGAVL</sequence>
<accession>A0A6G1D0X6</accession>
<dbReference type="Proteomes" id="UP000479710">
    <property type="component" value="Unassembled WGS sequence"/>
</dbReference>
<dbReference type="EMBL" id="SPHZ02000007">
    <property type="protein sequence ID" value="KAF0906041.1"/>
    <property type="molecule type" value="Genomic_DNA"/>
</dbReference>
<evidence type="ECO:0000313" key="3">
    <source>
        <dbReference type="Proteomes" id="UP000479710"/>
    </source>
</evidence>
<feature type="region of interest" description="Disordered" evidence="1">
    <location>
        <begin position="112"/>
        <end position="171"/>
    </location>
</feature>
<comment type="caution">
    <text evidence="2">The sequence shown here is derived from an EMBL/GenBank/DDBJ whole genome shotgun (WGS) entry which is preliminary data.</text>
</comment>
<feature type="compositionally biased region" description="Basic and acidic residues" evidence="1">
    <location>
        <begin position="128"/>
        <end position="162"/>
    </location>
</feature>
<gene>
    <name evidence="2" type="ORF">E2562_009054</name>
</gene>
<dbReference type="AlphaFoldDB" id="A0A6G1D0X6"/>
<feature type="region of interest" description="Disordered" evidence="1">
    <location>
        <begin position="1"/>
        <end position="25"/>
    </location>
</feature>
<name>A0A6G1D0X6_9ORYZ</name>
<proteinExistence type="predicted"/>
<keyword evidence="3" id="KW-1185">Reference proteome</keyword>
<evidence type="ECO:0000313" key="2">
    <source>
        <dbReference type="EMBL" id="KAF0906041.1"/>
    </source>
</evidence>
<evidence type="ECO:0000256" key="1">
    <source>
        <dbReference type="SAM" id="MobiDB-lite"/>
    </source>
</evidence>
<reference evidence="2 3" key="1">
    <citation type="submission" date="2019-11" db="EMBL/GenBank/DDBJ databases">
        <title>Whole genome sequence of Oryza granulata.</title>
        <authorList>
            <person name="Li W."/>
        </authorList>
    </citation>
    <scope>NUCLEOTIDE SEQUENCE [LARGE SCALE GENOMIC DNA]</scope>
    <source>
        <strain evidence="3">cv. Menghai</strain>
        <tissue evidence="2">Leaf</tissue>
    </source>
</reference>